<dbReference type="EMBL" id="CP073809">
    <property type="protein sequence ID" value="UTH13460.1"/>
    <property type="molecule type" value="Genomic_DNA"/>
</dbReference>
<protein>
    <submittedName>
        <fullName evidence="3">Uncharacterized protein</fullName>
    </submittedName>
</protein>
<dbReference type="Proteomes" id="UP000295735">
    <property type="component" value="Unassembled WGS sequence"/>
</dbReference>
<evidence type="ECO:0000313" key="4">
    <source>
        <dbReference type="Proteomes" id="UP000295735"/>
    </source>
</evidence>
<keyword evidence="1" id="KW-1133">Transmembrane helix</keyword>
<evidence type="ECO:0000313" key="5">
    <source>
        <dbReference type="Proteomes" id="UP001057381"/>
    </source>
</evidence>
<accession>A0A9Q9BLP2</accession>
<feature type="transmembrane region" description="Helical" evidence="1">
    <location>
        <begin position="40"/>
        <end position="58"/>
    </location>
</feature>
<dbReference type="Proteomes" id="UP001057381">
    <property type="component" value="Chromosome"/>
</dbReference>
<evidence type="ECO:0000313" key="2">
    <source>
        <dbReference type="EMBL" id="KAA1036607.1"/>
    </source>
</evidence>
<dbReference type="EMBL" id="SCWC02000011">
    <property type="protein sequence ID" value="KAA1036607.1"/>
    <property type="molecule type" value="Genomic_DNA"/>
</dbReference>
<feature type="transmembrane region" description="Helical" evidence="1">
    <location>
        <begin position="7"/>
        <end position="34"/>
    </location>
</feature>
<proteinExistence type="predicted"/>
<reference evidence="3" key="2">
    <citation type="submission" date="2021-04" db="EMBL/GenBank/DDBJ databases">
        <title>Complete Genome Sequences of Macrococcus spp. from dog and cattle.</title>
        <authorList>
            <person name="Schwendener S."/>
            <person name="Perreten V."/>
        </authorList>
    </citation>
    <scope>NUCLEOTIDE SEQUENCE</scope>
    <source>
        <strain evidence="3">Epi0143-OL</strain>
    </source>
</reference>
<sequence length="72" mass="7867">MKKMWKGFLIGAVIGGIFGMLLGGGLDAINFLAARFDSEMKAGAIIIIIMALVLYITLSMRKFRTTNNLLQS</sequence>
<dbReference type="RefSeq" id="WP_149459880.1">
    <property type="nucleotide sequence ID" value="NZ_CP073809.1"/>
</dbReference>
<keyword evidence="1" id="KW-0812">Transmembrane</keyword>
<organism evidence="3 5">
    <name type="scientific">Macrococcus equipercicus</name>
    <dbReference type="NCBI Taxonomy" id="69967"/>
    <lineage>
        <taxon>Bacteria</taxon>
        <taxon>Bacillati</taxon>
        <taxon>Bacillota</taxon>
        <taxon>Bacilli</taxon>
        <taxon>Bacillales</taxon>
        <taxon>Staphylococcaceae</taxon>
        <taxon>Macrococcus</taxon>
    </lineage>
</organism>
<dbReference type="KEGG" id="mequ:KFV11_09535"/>
<gene>
    <name evidence="2" type="ORF">ERX35_010680</name>
    <name evidence="3" type="ORF">KFV11_09535</name>
</gene>
<evidence type="ECO:0000313" key="3">
    <source>
        <dbReference type="EMBL" id="UTH13460.1"/>
    </source>
</evidence>
<keyword evidence="1" id="KW-0472">Membrane</keyword>
<reference evidence="2 4" key="1">
    <citation type="submission" date="2019-09" db="EMBL/GenBank/DDBJ databases">
        <authorList>
            <person name="Mazhar S."/>
            <person name="Altermann E."/>
            <person name="Hill C."/>
            <person name="Mcauliffe O."/>
        </authorList>
    </citation>
    <scope>NUCLEOTIDE SEQUENCE [LARGE SCALE GENOMIC DNA]</scope>
    <source>
        <strain evidence="2 4">ATCC 51831</strain>
    </source>
</reference>
<dbReference type="AlphaFoldDB" id="A0A9Q9BLP2"/>
<keyword evidence="4" id="KW-1185">Reference proteome</keyword>
<evidence type="ECO:0000256" key="1">
    <source>
        <dbReference type="SAM" id="Phobius"/>
    </source>
</evidence>
<name>A0A9Q9BLP2_9STAP</name>